<evidence type="ECO:0000313" key="4">
    <source>
        <dbReference type="Proteomes" id="UP000192330"/>
    </source>
</evidence>
<keyword evidence="1" id="KW-0732">Signal</keyword>
<sequence>MTGKFITGRAFFALLALLTCLSFDGGVASAQEVGSYAHVQADALNLRTAPDTRSSVLRALPYGTSVSILDRRDGWARVFVQGAEGHAADGWVAARFLGQGARTGTERKRPIFRGHHRTRPEHQNQTHRPVAPLRVSKLDFDCRPALFGNSGIRKCVASVRVRLSQQEFDPNRSDHVFIACRGAISYRTDKGHGSQRLLAFERHSIAHNDRLGQSVRVSFPVRSERDKIVSAHLVSFSCVRD</sequence>
<keyword evidence="4" id="KW-1185">Reference proteome</keyword>
<evidence type="ECO:0000256" key="1">
    <source>
        <dbReference type="SAM" id="SignalP"/>
    </source>
</evidence>
<feature type="signal peptide" evidence="1">
    <location>
        <begin position="1"/>
        <end position="30"/>
    </location>
</feature>
<dbReference type="Gene3D" id="2.30.30.40">
    <property type="entry name" value="SH3 Domains"/>
    <property type="match status" value="1"/>
</dbReference>
<accession>A0A1W2DP98</accession>
<dbReference type="SMART" id="SM00287">
    <property type="entry name" value="SH3b"/>
    <property type="match status" value="1"/>
</dbReference>
<name>A0A1W2DP98_9RHOB</name>
<evidence type="ECO:0000259" key="2">
    <source>
        <dbReference type="SMART" id="SM00287"/>
    </source>
</evidence>
<dbReference type="STRING" id="1387277.SAMN06295998_11610"/>
<evidence type="ECO:0000313" key="3">
    <source>
        <dbReference type="EMBL" id="SMC98896.1"/>
    </source>
</evidence>
<feature type="domain" description="SH3b" evidence="2">
    <location>
        <begin position="34"/>
        <end position="101"/>
    </location>
</feature>
<gene>
    <name evidence="3" type="ORF">SAMN06295998_11610</name>
</gene>
<protein>
    <submittedName>
        <fullName evidence="3">SH3 domain-containing protein</fullName>
    </submittedName>
</protein>
<feature type="chain" id="PRO_5012348282" evidence="1">
    <location>
        <begin position="31"/>
        <end position="241"/>
    </location>
</feature>
<reference evidence="3 4" key="1">
    <citation type="submission" date="2017-04" db="EMBL/GenBank/DDBJ databases">
        <authorList>
            <person name="Afonso C.L."/>
            <person name="Miller P.J."/>
            <person name="Scott M.A."/>
            <person name="Spackman E."/>
            <person name="Goraichik I."/>
            <person name="Dimitrov K.M."/>
            <person name="Suarez D.L."/>
            <person name="Swayne D.E."/>
        </authorList>
    </citation>
    <scope>NUCLEOTIDE SEQUENCE [LARGE SCALE GENOMIC DNA]</scope>
    <source>
        <strain evidence="3 4">CGMCC 1.12644</strain>
    </source>
</reference>
<dbReference type="Proteomes" id="UP000192330">
    <property type="component" value="Unassembled WGS sequence"/>
</dbReference>
<dbReference type="RefSeq" id="WP_179141512.1">
    <property type="nucleotide sequence ID" value="NZ_FWYD01000016.1"/>
</dbReference>
<proteinExistence type="predicted"/>
<dbReference type="EMBL" id="FWYD01000016">
    <property type="protein sequence ID" value="SMC98896.1"/>
    <property type="molecule type" value="Genomic_DNA"/>
</dbReference>
<dbReference type="AlphaFoldDB" id="A0A1W2DP98"/>
<organism evidence="3 4">
    <name type="scientific">Primorskyibacter flagellatus</name>
    <dbReference type="NCBI Taxonomy" id="1387277"/>
    <lineage>
        <taxon>Bacteria</taxon>
        <taxon>Pseudomonadati</taxon>
        <taxon>Pseudomonadota</taxon>
        <taxon>Alphaproteobacteria</taxon>
        <taxon>Rhodobacterales</taxon>
        <taxon>Roseobacteraceae</taxon>
        <taxon>Primorskyibacter</taxon>
    </lineage>
</organism>
<dbReference type="Pfam" id="PF08239">
    <property type="entry name" value="SH3_3"/>
    <property type="match status" value="1"/>
</dbReference>
<dbReference type="InterPro" id="IPR003646">
    <property type="entry name" value="SH3-like_bac-type"/>
</dbReference>